<keyword evidence="3 5" id="KW-1133">Transmembrane helix</keyword>
<keyword evidence="4 5" id="KW-0472">Membrane</keyword>
<feature type="transmembrane region" description="Helical" evidence="5">
    <location>
        <begin position="131"/>
        <end position="149"/>
    </location>
</feature>
<dbReference type="Proteomes" id="UP000054821">
    <property type="component" value="Unassembled WGS sequence"/>
</dbReference>
<organism evidence="6 7">
    <name type="scientific">Trichoderma gamsii</name>
    <dbReference type="NCBI Taxonomy" id="398673"/>
    <lineage>
        <taxon>Eukaryota</taxon>
        <taxon>Fungi</taxon>
        <taxon>Dikarya</taxon>
        <taxon>Ascomycota</taxon>
        <taxon>Pezizomycotina</taxon>
        <taxon>Sordariomycetes</taxon>
        <taxon>Hypocreomycetidae</taxon>
        <taxon>Hypocreales</taxon>
        <taxon>Hypocreaceae</taxon>
        <taxon>Trichoderma</taxon>
    </lineage>
</organism>
<dbReference type="PANTHER" id="PTHR31465:SF9">
    <property type="entry name" value="SPHINGOID LONG-CHAIN BASE TRANSPORTER RSB1"/>
    <property type="match status" value="1"/>
</dbReference>
<feature type="transmembrane region" description="Helical" evidence="5">
    <location>
        <begin position="91"/>
        <end position="119"/>
    </location>
</feature>
<dbReference type="EMBL" id="JPDN02000071">
    <property type="protein sequence ID" value="PON20373.1"/>
    <property type="molecule type" value="Genomic_DNA"/>
</dbReference>
<evidence type="ECO:0000256" key="1">
    <source>
        <dbReference type="ARBA" id="ARBA00004141"/>
    </source>
</evidence>
<name>A0A2P4Z7V3_9HYPO</name>
<gene>
    <name evidence="6" type="ORF">TGAM01_v210752</name>
</gene>
<dbReference type="GO" id="GO:0000324">
    <property type="term" value="C:fungal-type vacuole"/>
    <property type="evidence" value="ECO:0007669"/>
    <property type="project" value="TreeGrafter"/>
</dbReference>
<evidence type="ECO:0000256" key="5">
    <source>
        <dbReference type="SAM" id="Phobius"/>
    </source>
</evidence>
<sequence length="320" mass="34864">MPSSCPLENISNCTVGKCPLSCAQVEYLPTLVGNILYAAAFGLLALAQLALGIKFKTWGFMVGMICGLVLEVVGYAGRIMLYGNPFDFNNFIMYLVPLTIAPAFLASSLYLCLCRIIIFHGQQISRFSPRAYAITFMTSDFISLVLQGAGGGLAATASNNSGGETGRAVMIAGVVFQVISLLIFMGLWLEFVLRLSRSSSSAKDQRFTELRDTKKFAWFQYALGAAVVLIFIRSVYRVAELQQGFNGPIANNQVSFMILEGPMIFLAVLAMTVLHPGIAFGNNLHIAAWSITQPRKSPSVAASLYMEDIPLQHKRNSLSK</sequence>
<evidence type="ECO:0000313" key="7">
    <source>
        <dbReference type="Proteomes" id="UP000054821"/>
    </source>
</evidence>
<evidence type="ECO:0000256" key="3">
    <source>
        <dbReference type="ARBA" id="ARBA00022989"/>
    </source>
</evidence>
<comment type="subcellular location">
    <subcellularLocation>
        <location evidence="1">Membrane</location>
        <topology evidence="1">Multi-pass membrane protein</topology>
    </subcellularLocation>
</comment>
<keyword evidence="7" id="KW-1185">Reference proteome</keyword>
<feature type="transmembrane region" description="Helical" evidence="5">
    <location>
        <begin position="35"/>
        <end position="53"/>
    </location>
</feature>
<comment type="caution">
    <text evidence="6">The sequence shown here is derived from an EMBL/GenBank/DDBJ whole genome shotgun (WGS) entry which is preliminary data.</text>
</comment>
<evidence type="ECO:0000256" key="2">
    <source>
        <dbReference type="ARBA" id="ARBA00022692"/>
    </source>
</evidence>
<dbReference type="AlphaFoldDB" id="A0A2P4Z7V3"/>
<evidence type="ECO:0008006" key="8">
    <source>
        <dbReference type="Google" id="ProtNLM"/>
    </source>
</evidence>
<dbReference type="InterPro" id="IPR007568">
    <property type="entry name" value="RTA1"/>
</dbReference>
<accession>A0A2P4Z7V3</accession>
<proteinExistence type="predicted"/>
<evidence type="ECO:0000313" key="6">
    <source>
        <dbReference type="EMBL" id="PON20373.1"/>
    </source>
</evidence>
<dbReference type="RefSeq" id="XP_018658118.1">
    <property type="nucleotide sequence ID" value="XM_018808693.1"/>
</dbReference>
<dbReference type="PANTHER" id="PTHR31465">
    <property type="entry name" value="PROTEIN RTA1-RELATED"/>
    <property type="match status" value="1"/>
</dbReference>
<reference evidence="6 7" key="1">
    <citation type="journal article" date="2016" name="Genome Announc.">
        <title>Draft Whole-Genome Sequence of Trichoderma gamsii T6085, a Promising Biocontrol Agent of Fusarium Head Blight on Wheat.</title>
        <authorList>
            <person name="Baroncelli R."/>
            <person name="Zapparata A."/>
            <person name="Piaggeschi G."/>
            <person name="Sarrocco S."/>
            <person name="Vannacci G."/>
        </authorList>
    </citation>
    <scope>NUCLEOTIDE SEQUENCE [LARGE SCALE GENOMIC DNA]</scope>
    <source>
        <strain evidence="6 7">T6085</strain>
    </source>
</reference>
<dbReference type="STRING" id="398673.A0A2P4Z7V3"/>
<protein>
    <recommendedName>
        <fullName evidence="8">RTA1 like protein</fullName>
    </recommendedName>
</protein>
<feature type="transmembrane region" description="Helical" evidence="5">
    <location>
        <begin position="169"/>
        <end position="195"/>
    </location>
</feature>
<keyword evidence="2 5" id="KW-0812">Transmembrane</keyword>
<feature type="transmembrane region" description="Helical" evidence="5">
    <location>
        <begin position="60"/>
        <end position="79"/>
    </location>
</feature>
<dbReference type="GeneID" id="29988776"/>
<dbReference type="GO" id="GO:0005886">
    <property type="term" value="C:plasma membrane"/>
    <property type="evidence" value="ECO:0007669"/>
    <property type="project" value="TreeGrafter"/>
</dbReference>
<feature type="transmembrane region" description="Helical" evidence="5">
    <location>
        <begin position="216"/>
        <end position="236"/>
    </location>
</feature>
<dbReference type="Pfam" id="PF04479">
    <property type="entry name" value="RTA1"/>
    <property type="match status" value="1"/>
</dbReference>
<evidence type="ECO:0000256" key="4">
    <source>
        <dbReference type="ARBA" id="ARBA00023136"/>
    </source>
</evidence>